<comment type="caution">
    <text evidence="2">The sequence shown here is derived from an EMBL/GenBank/DDBJ whole genome shotgun (WGS) entry which is preliminary data.</text>
</comment>
<protein>
    <recommendedName>
        <fullName evidence="4">Secreted protein</fullName>
    </recommendedName>
</protein>
<evidence type="ECO:0000313" key="3">
    <source>
        <dbReference type="Proteomes" id="UP000282674"/>
    </source>
</evidence>
<feature type="chain" id="PRO_5018005761" description="Secreted protein" evidence="1">
    <location>
        <begin position="30"/>
        <end position="103"/>
    </location>
</feature>
<keyword evidence="3" id="KW-1185">Reference proteome</keyword>
<keyword evidence="1" id="KW-0732">Signal</keyword>
<evidence type="ECO:0008006" key="4">
    <source>
        <dbReference type="Google" id="ProtNLM"/>
    </source>
</evidence>
<proteinExistence type="predicted"/>
<dbReference type="Proteomes" id="UP000282674">
    <property type="component" value="Unassembled WGS sequence"/>
</dbReference>
<feature type="signal peptide" evidence="1">
    <location>
        <begin position="1"/>
        <end position="29"/>
    </location>
</feature>
<sequence>MARRSTVLFGALAAAALAQTISVAGPARADETQKGEVIICDQLDMRLPNVSGRHCDTGRRGPLHDFVITHRENRHHSFFCRTGWAEGHLWVRGHDCRPRVHRG</sequence>
<organism evidence="2 3">
    <name type="scientific">Actinomadura harenae</name>
    <dbReference type="NCBI Taxonomy" id="2483351"/>
    <lineage>
        <taxon>Bacteria</taxon>
        <taxon>Bacillati</taxon>
        <taxon>Actinomycetota</taxon>
        <taxon>Actinomycetes</taxon>
        <taxon>Streptosporangiales</taxon>
        <taxon>Thermomonosporaceae</taxon>
        <taxon>Actinomadura</taxon>
    </lineage>
</organism>
<reference evidence="2 3" key="1">
    <citation type="submission" date="2018-10" db="EMBL/GenBank/DDBJ databases">
        <title>Isolation from soil.</title>
        <authorList>
            <person name="Hu J."/>
        </authorList>
    </citation>
    <scope>NUCLEOTIDE SEQUENCE [LARGE SCALE GENOMIC DNA]</scope>
    <source>
        <strain evidence="2 3">NEAU-Ht49</strain>
    </source>
</reference>
<dbReference type="AlphaFoldDB" id="A0A3M2LZJ9"/>
<accession>A0A3M2LZJ9</accession>
<evidence type="ECO:0000313" key="2">
    <source>
        <dbReference type="EMBL" id="RMI42572.1"/>
    </source>
</evidence>
<dbReference type="RefSeq" id="WP_122195792.1">
    <property type="nucleotide sequence ID" value="NZ_JBHSKC010000007.1"/>
</dbReference>
<dbReference type="OrthoDB" id="4334659at2"/>
<name>A0A3M2LZJ9_9ACTN</name>
<gene>
    <name evidence="2" type="ORF">EBO15_19240</name>
</gene>
<dbReference type="EMBL" id="RFFG01000032">
    <property type="protein sequence ID" value="RMI42572.1"/>
    <property type="molecule type" value="Genomic_DNA"/>
</dbReference>
<evidence type="ECO:0000256" key="1">
    <source>
        <dbReference type="SAM" id="SignalP"/>
    </source>
</evidence>